<dbReference type="Proteomes" id="UP000325030">
    <property type="component" value="Chromosome"/>
</dbReference>
<evidence type="ECO:0000313" key="3">
    <source>
        <dbReference type="Proteomes" id="UP000325030"/>
    </source>
</evidence>
<keyword evidence="1" id="KW-0812">Transmembrane</keyword>
<evidence type="ECO:0000256" key="1">
    <source>
        <dbReference type="SAM" id="Phobius"/>
    </source>
</evidence>
<dbReference type="AlphaFoldDB" id="A0A510E1U6"/>
<reference evidence="3" key="1">
    <citation type="submission" date="2018-09" db="EMBL/GenBank/DDBJ databases">
        <title>Complete Genome Sequencing of Sulfolobus sp. JCM 16834.</title>
        <authorList>
            <person name="Kato S."/>
            <person name="Itoh T."/>
            <person name="Ohkuma M."/>
        </authorList>
    </citation>
    <scope>NUCLEOTIDE SEQUENCE [LARGE SCALE GENOMIC DNA]</scope>
    <source>
        <strain evidence="3">IC-007</strain>
    </source>
</reference>
<evidence type="ECO:0000313" key="2">
    <source>
        <dbReference type="EMBL" id="BBG26462.1"/>
    </source>
</evidence>
<name>A0A510E1U6_9CREN</name>
<proteinExistence type="predicted"/>
<dbReference type="EMBL" id="AP018930">
    <property type="protein sequence ID" value="BBG26462.1"/>
    <property type="molecule type" value="Genomic_DNA"/>
</dbReference>
<feature type="transmembrane region" description="Helical" evidence="1">
    <location>
        <begin position="54"/>
        <end position="80"/>
    </location>
</feature>
<keyword evidence="1" id="KW-1133">Transmembrane helix</keyword>
<keyword evidence="1" id="KW-0472">Membrane</keyword>
<protein>
    <submittedName>
        <fullName evidence="2">Uncharacterized protein</fullName>
    </submittedName>
</protein>
<accession>A0A510E1U6</accession>
<gene>
    <name evidence="2" type="ORF">IC007_0972</name>
</gene>
<sequence length="203" mass="23506">MIVMVSKMKKRENKVIFGPTKQISNLKYVLLILLFSALPSAIVLILAYDIIYIFLHSFILSVSLSAIISSTLGATLSTYLDRYLMRRRIRPPGIRKKEARTKYIISPESGQPIDEKVIKRYEKALAFSDKESENYVAELAMLGMMYLQNAVAYDNKDLYLRAKEYLSRAEEVMQGKSVSFETKMLVDNLRSRIETYKYRFGER</sequence>
<organism evidence="2 3">
    <name type="scientific">Sulfuracidifex tepidarius</name>
    <dbReference type="NCBI Taxonomy" id="1294262"/>
    <lineage>
        <taxon>Archaea</taxon>
        <taxon>Thermoproteota</taxon>
        <taxon>Thermoprotei</taxon>
        <taxon>Sulfolobales</taxon>
        <taxon>Sulfolobaceae</taxon>
        <taxon>Sulfuracidifex</taxon>
    </lineage>
</organism>
<feature type="transmembrane region" description="Helical" evidence="1">
    <location>
        <begin position="28"/>
        <end position="48"/>
    </location>
</feature>